<proteinExistence type="predicted"/>
<accession>A0A165Y340</accession>
<name>A0A165Y340_9AGAM</name>
<protein>
    <recommendedName>
        <fullName evidence="5">Secreted protein</fullName>
    </recommendedName>
</protein>
<organism evidence="3 4">
    <name type="scientific">Sistotremastrum suecicum HHB10207 ss-3</name>
    <dbReference type="NCBI Taxonomy" id="1314776"/>
    <lineage>
        <taxon>Eukaryota</taxon>
        <taxon>Fungi</taxon>
        <taxon>Dikarya</taxon>
        <taxon>Basidiomycota</taxon>
        <taxon>Agaricomycotina</taxon>
        <taxon>Agaricomycetes</taxon>
        <taxon>Sistotremastrales</taxon>
        <taxon>Sistotremastraceae</taxon>
        <taxon>Sistotremastrum</taxon>
    </lineage>
</organism>
<evidence type="ECO:0000313" key="4">
    <source>
        <dbReference type="Proteomes" id="UP000076798"/>
    </source>
</evidence>
<sequence>MPVLLVTIWLAGLRENSAIKGTEFPVRIQSLLCSPATTSVANEKPNGRLNIESPGLANRANNVDTDPQECRLPFRCRSYQDFI</sequence>
<evidence type="ECO:0000256" key="2">
    <source>
        <dbReference type="SAM" id="SignalP"/>
    </source>
</evidence>
<evidence type="ECO:0008006" key="5">
    <source>
        <dbReference type="Google" id="ProtNLM"/>
    </source>
</evidence>
<dbReference type="EMBL" id="KV428292">
    <property type="protein sequence ID" value="KZT32826.1"/>
    <property type="molecule type" value="Genomic_DNA"/>
</dbReference>
<evidence type="ECO:0000256" key="1">
    <source>
        <dbReference type="SAM" id="MobiDB-lite"/>
    </source>
</evidence>
<feature type="chain" id="PRO_5007869195" description="Secreted protein" evidence="2">
    <location>
        <begin position="19"/>
        <end position="83"/>
    </location>
</feature>
<dbReference type="Proteomes" id="UP000076798">
    <property type="component" value="Unassembled WGS sequence"/>
</dbReference>
<reference evidence="3 4" key="1">
    <citation type="journal article" date="2016" name="Mol. Biol. Evol.">
        <title>Comparative Genomics of Early-Diverging Mushroom-Forming Fungi Provides Insights into the Origins of Lignocellulose Decay Capabilities.</title>
        <authorList>
            <person name="Nagy L.G."/>
            <person name="Riley R."/>
            <person name="Tritt A."/>
            <person name="Adam C."/>
            <person name="Daum C."/>
            <person name="Floudas D."/>
            <person name="Sun H."/>
            <person name="Yadav J.S."/>
            <person name="Pangilinan J."/>
            <person name="Larsson K.H."/>
            <person name="Matsuura K."/>
            <person name="Barry K."/>
            <person name="Labutti K."/>
            <person name="Kuo R."/>
            <person name="Ohm R.A."/>
            <person name="Bhattacharya S.S."/>
            <person name="Shirouzu T."/>
            <person name="Yoshinaga Y."/>
            <person name="Martin F.M."/>
            <person name="Grigoriev I.V."/>
            <person name="Hibbett D.S."/>
        </authorList>
    </citation>
    <scope>NUCLEOTIDE SEQUENCE [LARGE SCALE GENOMIC DNA]</scope>
    <source>
        <strain evidence="3 4">HHB10207 ss-3</strain>
    </source>
</reference>
<keyword evidence="4" id="KW-1185">Reference proteome</keyword>
<keyword evidence="2" id="KW-0732">Signal</keyword>
<feature type="signal peptide" evidence="2">
    <location>
        <begin position="1"/>
        <end position="18"/>
    </location>
</feature>
<evidence type="ECO:0000313" key="3">
    <source>
        <dbReference type="EMBL" id="KZT32826.1"/>
    </source>
</evidence>
<dbReference type="AlphaFoldDB" id="A0A165Y340"/>
<gene>
    <name evidence="3" type="ORF">SISSUDRAFT_476135</name>
</gene>
<feature type="region of interest" description="Disordered" evidence="1">
    <location>
        <begin position="43"/>
        <end position="62"/>
    </location>
</feature>